<comment type="caution">
    <text evidence="2">The sequence shown here is derived from an EMBL/GenBank/DDBJ whole genome shotgun (WGS) entry which is preliminary data.</text>
</comment>
<dbReference type="Proteomes" id="UP000822688">
    <property type="component" value="Chromosome 1"/>
</dbReference>
<feature type="region of interest" description="Disordered" evidence="1">
    <location>
        <begin position="347"/>
        <end position="374"/>
    </location>
</feature>
<dbReference type="AlphaFoldDB" id="A0A8T0J227"/>
<evidence type="ECO:0000256" key="1">
    <source>
        <dbReference type="SAM" id="MobiDB-lite"/>
    </source>
</evidence>
<feature type="compositionally biased region" description="Low complexity" evidence="1">
    <location>
        <begin position="89"/>
        <end position="101"/>
    </location>
</feature>
<sequence>MKKRSLSISGRPGPLSHAGQSQFCRLIPIPGSCDVAPRPIESQRADSAQLADCGLQQESQSKHPFLARSGQPHSSQNQRLSLSQGCLTQSQSSQQFSQNSQPEDYGSDLWNRPGFLDKDFSLSQPKPPSPYFAGLTSSFNRRNVSGTVGGGSTPASSSGTSSALCVVAPQSIVGPQSSSPRPWPQCNVSEELEKRLSTMEKLREEDTALLQKICDDYQQIKIFLEETCFEGKDNRSKLALQQNALHKLLKEEETANSSILSAIKTSGEAILEDIRILKKSAEEADVVKKDIVSASFERMMESFREEVTSFKRELKAELDAMKKSAPITAALPQLSNQPVPITDMQHQLRPNQSSHPRMNFTESTPTQTLDRSSVPVSMPEVVDLDELPDFDIQNRSSRPISTLGVVDLDTFSDFNIDTGFAYSLARVDVHPACNGAVASSLTRPRTKTKTLRLKKYSKITDEDIEKLVQGKVLRAQRRVRYKGMC</sequence>
<feature type="region of interest" description="Disordered" evidence="1">
    <location>
        <begin position="35"/>
        <end position="110"/>
    </location>
</feature>
<dbReference type="EMBL" id="CM026421">
    <property type="protein sequence ID" value="KAG0589282.1"/>
    <property type="molecule type" value="Genomic_DNA"/>
</dbReference>
<name>A0A8T0J227_CERPU</name>
<reference evidence="2" key="1">
    <citation type="submission" date="2020-06" db="EMBL/GenBank/DDBJ databases">
        <title>WGS assembly of Ceratodon purpureus strain R40.</title>
        <authorList>
            <person name="Carey S.B."/>
            <person name="Jenkins J."/>
            <person name="Shu S."/>
            <person name="Lovell J.T."/>
            <person name="Sreedasyam A."/>
            <person name="Maumus F."/>
            <person name="Tiley G.P."/>
            <person name="Fernandez-Pozo N."/>
            <person name="Barry K."/>
            <person name="Chen C."/>
            <person name="Wang M."/>
            <person name="Lipzen A."/>
            <person name="Daum C."/>
            <person name="Saski C.A."/>
            <person name="Payton A.C."/>
            <person name="Mcbreen J.C."/>
            <person name="Conrad R.E."/>
            <person name="Kollar L.M."/>
            <person name="Olsson S."/>
            <person name="Huttunen S."/>
            <person name="Landis J.B."/>
            <person name="Wickett N.J."/>
            <person name="Johnson M.G."/>
            <person name="Rensing S.A."/>
            <person name="Grimwood J."/>
            <person name="Schmutz J."/>
            <person name="Mcdaniel S.F."/>
        </authorList>
    </citation>
    <scope>NUCLEOTIDE SEQUENCE</scope>
    <source>
        <strain evidence="2">R40</strain>
    </source>
</reference>
<organism evidence="2 3">
    <name type="scientific">Ceratodon purpureus</name>
    <name type="common">Fire moss</name>
    <name type="synonym">Dicranum purpureum</name>
    <dbReference type="NCBI Taxonomy" id="3225"/>
    <lineage>
        <taxon>Eukaryota</taxon>
        <taxon>Viridiplantae</taxon>
        <taxon>Streptophyta</taxon>
        <taxon>Embryophyta</taxon>
        <taxon>Bryophyta</taxon>
        <taxon>Bryophytina</taxon>
        <taxon>Bryopsida</taxon>
        <taxon>Dicranidae</taxon>
        <taxon>Pseudoditrichales</taxon>
        <taxon>Ditrichaceae</taxon>
        <taxon>Ceratodon</taxon>
    </lineage>
</organism>
<proteinExistence type="predicted"/>
<accession>A0A8T0J227</accession>
<feature type="compositionally biased region" description="Polar residues" evidence="1">
    <location>
        <begin position="71"/>
        <end position="88"/>
    </location>
</feature>
<evidence type="ECO:0000313" key="3">
    <source>
        <dbReference type="Proteomes" id="UP000822688"/>
    </source>
</evidence>
<gene>
    <name evidence="2" type="ORF">KC19_1G009700</name>
</gene>
<keyword evidence="3" id="KW-1185">Reference proteome</keyword>
<evidence type="ECO:0000313" key="2">
    <source>
        <dbReference type="EMBL" id="KAG0589282.1"/>
    </source>
</evidence>
<protein>
    <submittedName>
        <fullName evidence="2">Uncharacterized protein</fullName>
    </submittedName>
</protein>
<dbReference type="OrthoDB" id="1920658at2759"/>